<sequence length="551" mass="57665">MSQHQENILFSFPGVTLSLVDNTPETGYLTLSSYPQPTDFDPSRFDIFLRLQHSSVDVLVEAWRELQKTSPSTFTLSSNFGDVHIGFPELGDALTGEALQAVGGLEGLTWESVVAEFESEIDRFVSYRKNQWSLIDGPGGVVADGEKGAMGKAVNVGYNPGAFGDEKKAHGLGIETSSAAGSSSGWARNDGRLVLVDEENGNEVGEVGGMNVQSEGIKPGSKDPVDVYMPTNGNGPVVVRPADYLKDAVSPEYANSRMVQTAASASRLIVTTSAYISNALLSSSERFQARTKPNPQPMTFQPSTHTRVQQFHNFTGQAAKLSSATLGRVSHFAQNAGAKLAGKDKPRTRDPNKPYNPNIFNKSLIAFNTVADSIDYASKSLLGASSAAATTVIGHKYGPEAGAMAESVTGGFKNVGLVYIDAAGVSRRAVVKGVAKGMVVGRVKGGGEVMVPVNGSQERIDGIPPGWGDGPLGGPNAGPPPPGYTAASGGDYGNTGNPWENQGGGSGRNTPQPQLSDVPPAPMGYGSVSGEYAGGVAYGEQPPPPEKGAWQ</sequence>
<dbReference type="AlphaFoldDB" id="A0A4S2MR32"/>
<feature type="compositionally biased region" description="Pro residues" evidence="1">
    <location>
        <begin position="541"/>
        <end position="551"/>
    </location>
</feature>
<dbReference type="Pfam" id="PF06911">
    <property type="entry name" value="Senescence"/>
    <property type="match status" value="1"/>
</dbReference>
<evidence type="ECO:0000259" key="2">
    <source>
        <dbReference type="Pfam" id="PF06911"/>
    </source>
</evidence>
<dbReference type="Proteomes" id="UP000298138">
    <property type="component" value="Unassembled WGS sequence"/>
</dbReference>
<dbReference type="PANTHER" id="PTHR21068">
    <property type="entry name" value="SPARTIN"/>
    <property type="match status" value="1"/>
</dbReference>
<dbReference type="OrthoDB" id="20821at2759"/>
<evidence type="ECO:0000313" key="4">
    <source>
        <dbReference type="Proteomes" id="UP000298138"/>
    </source>
</evidence>
<dbReference type="GO" id="GO:0051301">
    <property type="term" value="P:cell division"/>
    <property type="evidence" value="ECO:0007669"/>
    <property type="project" value="TreeGrafter"/>
</dbReference>
<dbReference type="InterPro" id="IPR009686">
    <property type="entry name" value="Senescence/spartin_C"/>
</dbReference>
<protein>
    <recommendedName>
        <fullName evidence="2">Senescence domain-containing protein</fullName>
    </recommendedName>
</protein>
<dbReference type="EMBL" id="ML220160">
    <property type="protein sequence ID" value="TGZ77047.1"/>
    <property type="molecule type" value="Genomic_DNA"/>
</dbReference>
<keyword evidence="4" id="KW-1185">Reference proteome</keyword>
<dbReference type="STRING" id="341454.A0A4S2MR32"/>
<accession>A0A4S2MR32</accession>
<feature type="region of interest" description="Disordered" evidence="1">
    <location>
        <begin position="461"/>
        <end position="551"/>
    </location>
</feature>
<reference evidence="3 4" key="1">
    <citation type="submission" date="2019-04" db="EMBL/GenBank/DDBJ databases">
        <title>Comparative genomics and transcriptomics to analyze fruiting body development in filamentous ascomycetes.</title>
        <authorList>
            <consortium name="DOE Joint Genome Institute"/>
            <person name="Lutkenhaus R."/>
            <person name="Traeger S."/>
            <person name="Breuer J."/>
            <person name="Kuo A."/>
            <person name="Lipzen A."/>
            <person name="Pangilinan J."/>
            <person name="Dilworth D."/>
            <person name="Sandor L."/>
            <person name="Poggeler S."/>
            <person name="Barry K."/>
            <person name="Grigoriev I.V."/>
            <person name="Nowrousian M."/>
        </authorList>
    </citation>
    <scope>NUCLEOTIDE SEQUENCE [LARGE SCALE GENOMIC DNA]</scope>
    <source>
        <strain evidence="3 4">CBS 389.68</strain>
    </source>
</reference>
<dbReference type="GO" id="GO:0005886">
    <property type="term" value="C:plasma membrane"/>
    <property type="evidence" value="ECO:0007669"/>
    <property type="project" value="TreeGrafter"/>
</dbReference>
<name>A0A4S2MR32_9PEZI</name>
<dbReference type="InParanoid" id="A0A4S2MR32"/>
<proteinExistence type="predicted"/>
<gene>
    <name evidence="3" type="ORF">EX30DRAFT_344422</name>
</gene>
<feature type="compositionally biased region" description="Gly residues" evidence="1">
    <location>
        <begin position="465"/>
        <end position="476"/>
    </location>
</feature>
<evidence type="ECO:0000256" key="1">
    <source>
        <dbReference type="SAM" id="MobiDB-lite"/>
    </source>
</evidence>
<organism evidence="3 4">
    <name type="scientific">Ascodesmis nigricans</name>
    <dbReference type="NCBI Taxonomy" id="341454"/>
    <lineage>
        <taxon>Eukaryota</taxon>
        <taxon>Fungi</taxon>
        <taxon>Dikarya</taxon>
        <taxon>Ascomycota</taxon>
        <taxon>Pezizomycotina</taxon>
        <taxon>Pezizomycetes</taxon>
        <taxon>Pezizales</taxon>
        <taxon>Ascodesmidaceae</taxon>
        <taxon>Ascodesmis</taxon>
    </lineage>
</organism>
<feature type="domain" description="Senescence" evidence="2">
    <location>
        <begin position="257"/>
        <end position="436"/>
    </location>
</feature>
<dbReference type="InterPro" id="IPR045036">
    <property type="entry name" value="Spartin-like"/>
</dbReference>
<dbReference type="PANTHER" id="PTHR21068:SF43">
    <property type="entry name" value="SPARTIN"/>
    <property type="match status" value="1"/>
</dbReference>
<evidence type="ECO:0000313" key="3">
    <source>
        <dbReference type="EMBL" id="TGZ77047.1"/>
    </source>
</evidence>